<name>A0A1E3HXK5_9TREE</name>
<evidence type="ECO:0000313" key="2">
    <source>
        <dbReference type="EMBL" id="ODN81060.1"/>
    </source>
</evidence>
<dbReference type="Proteomes" id="UP000094065">
    <property type="component" value="Unassembled WGS sequence"/>
</dbReference>
<reference evidence="2 3" key="1">
    <citation type="submission" date="2016-06" db="EMBL/GenBank/DDBJ databases">
        <title>Evolution of pathogenesis and genome organization in the Tremellales.</title>
        <authorList>
            <person name="Cuomo C."/>
            <person name="Litvintseva A."/>
            <person name="Heitman J."/>
            <person name="Chen Y."/>
            <person name="Sun S."/>
            <person name="Springer D."/>
            <person name="Dromer F."/>
            <person name="Young S."/>
            <person name="Zeng Q."/>
            <person name="Chapman S."/>
            <person name="Gujja S."/>
            <person name="Saif S."/>
            <person name="Birren B."/>
        </authorList>
    </citation>
    <scope>NUCLEOTIDE SEQUENCE [LARGE SCALE GENOMIC DNA]</scope>
    <source>
        <strain evidence="2 3">CBS 6039</strain>
    </source>
</reference>
<dbReference type="GeneID" id="30154465"/>
<dbReference type="AlphaFoldDB" id="A0A1E3HXK5"/>
<evidence type="ECO:0000313" key="3">
    <source>
        <dbReference type="Proteomes" id="UP000094065"/>
    </source>
</evidence>
<dbReference type="RefSeq" id="XP_018995626.1">
    <property type="nucleotide sequence ID" value="XM_019136957.1"/>
</dbReference>
<feature type="compositionally biased region" description="Low complexity" evidence="1">
    <location>
        <begin position="136"/>
        <end position="152"/>
    </location>
</feature>
<protein>
    <submittedName>
        <fullName evidence="2">Uncharacterized protein</fullName>
    </submittedName>
</protein>
<comment type="caution">
    <text evidence="2">The sequence shown here is derived from an EMBL/GenBank/DDBJ whole genome shotgun (WGS) entry which is preliminary data.</text>
</comment>
<evidence type="ECO:0000256" key="1">
    <source>
        <dbReference type="SAM" id="MobiDB-lite"/>
    </source>
</evidence>
<keyword evidence="3" id="KW-1185">Reference proteome</keyword>
<feature type="compositionally biased region" description="Basic residues" evidence="1">
    <location>
        <begin position="31"/>
        <end position="48"/>
    </location>
</feature>
<dbReference type="OrthoDB" id="10625803at2759"/>
<organism evidence="2 3">
    <name type="scientific">Cryptococcus amylolentus CBS 6039</name>
    <dbReference type="NCBI Taxonomy" id="1295533"/>
    <lineage>
        <taxon>Eukaryota</taxon>
        <taxon>Fungi</taxon>
        <taxon>Dikarya</taxon>
        <taxon>Basidiomycota</taxon>
        <taxon>Agaricomycotina</taxon>
        <taxon>Tremellomycetes</taxon>
        <taxon>Tremellales</taxon>
        <taxon>Cryptococcaceae</taxon>
        <taxon>Cryptococcus</taxon>
    </lineage>
</organism>
<proteinExistence type="predicted"/>
<dbReference type="EMBL" id="AWGJ01000004">
    <property type="protein sequence ID" value="ODN81060.1"/>
    <property type="molecule type" value="Genomic_DNA"/>
</dbReference>
<feature type="compositionally biased region" description="Low complexity" evidence="1">
    <location>
        <begin position="8"/>
        <end position="20"/>
    </location>
</feature>
<feature type="compositionally biased region" description="Basic and acidic residues" evidence="1">
    <location>
        <begin position="153"/>
        <end position="165"/>
    </location>
</feature>
<gene>
    <name evidence="2" type="ORF">L202_03156</name>
</gene>
<feature type="region of interest" description="Disordered" evidence="1">
    <location>
        <begin position="1"/>
        <end position="165"/>
    </location>
</feature>
<accession>A0A1E3HXK5</accession>
<sequence length="239" mass="25901">MAPDPEQPAAINAIPPSSAATIDKRLTLPRSPRKTSLRRSARASRPLHNHSNDEDGDRDNEDWDRHAVGLYDPAHSLSRLPTAGPLPGSPIPAAGHLSDYPLPAAHPDSKTSAPHSLSPAPDSDAGEGGERGWVESHSSTAGLSQSSSSSLERSSEGREVRAERRKGVLSGLRGRTGHSAVRHVTLMDWDCYLIIDELDVNAIVPFSTPLLKVLSIRPRLVLSKHIRRRCWSCRGGHWG</sequence>